<evidence type="ECO:0000256" key="3">
    <source>
        <dbReference type="ARBA" id="ARBA00022692"/>
    </source>
</evidence>
<dbReference type="EMBL" id="JBFRYC010000017">
    <property type="protein sequence ID" value="MEX1663519.1"/>
    <property type="molecule type" value="Genomic_DNA"/>
</dbReference>
<comment type="subcellular location">
    <subcellularLocation>
        <location evidence="1">Cell membrane</location>
        <topology evidence="1">Multi-pass membrane protein</topology>
    </subcellularLocation>
</comment>
<keyword evidence="4 6" id="KW-1133">Transmembrane helix</keyword>
<dbReference type="CDD" id="cd06581">
    <property type="entry name" value="TM_PBP1_LivM_like"/>
    <property type="match status" value="1"/>
</dbReference>
<dbReference type="InterPro" id="IPR043428">
    <property type="entry name" value="LivM-like"/>
</dbReference>
<keyword evidence="3 6" id="KW-0812">Transmembrane</keyword>
<keyword evidence="2" id="KW-1003">Cell membrane</keyword>
<feature type="transmembrane region" description="Helical" evidence="6">
    <location>
        <begin position="166"/>
        <end position="188"/>
    </location>
</feature>
<feature type="transmembrane region" description="Helical" evidence="6">
    <location>
        <begin position="322"/>
        <end position="342"/>
    </location>
</feature>
<dbReference type="InterPro" id="IPR001851">
    <property type="entry name" value="ABC_transp_permease"/>
</dbReference>
<accession>A0ABV3TRX0</accession>
<feature type="transmembrane region" description="Helical" evidence="6">
    <location>
        <begin position="271"/>
        <end position="291"/>
    </location>
</feature>
<dbReference type="Proteomes" id="UP001557465">
    <property type="component" value="Unassembled WGS sequence"/>
</dbReference>
<evidence type="ECO:0000313" key="7">
    <source>
        <dbReference type="EMBL" id="MEX1663519.1"/>
    </source>
</evidence>
<feature type="transmembrane region" description="Helical" evidence="6">
    <location>
        <begin position="15"/>
        <end position="33"/>
    </location>
</feature>
<evidence type="ECO:0000313" key="8">
    <source>
        <dbReference type="Proteomes" id="UP001557465"/>
    </source>
</evidence>
<proteinExistence type="predicted"/>
<feature type="transmembrane region" description="Helical" evidence="6">
    <location>
        <begin position="64"/>
        <end position="85"/>
    </location>
</feature>
<evidence type="ECO:0000256" key="6">
    <source>
        <dbReference type="SAM" id="Phobius"/>
    </source>
</evidence>
<feature type="transmembrane region" description="Helical" evidence="6">
    <location>
        <begin position="200"/>
        <end position="216"/>
    </location>
</feature>
<sequence>MSTSRQAETAAGGRLRAPLFFALMAALIVLEGLTSSWNSALGILNMGLLSAIMALGVNMQWGYAGLFNAGAMGFVALGGLAPVLISMPPTQGAFKAGGVGILVALALAAIAVVGAVWLYRTLKGRARGLAVALVLIIGFFVFRWVFDPAVAAIEAINPSAAGNLGGLGLPTLVSWPVGALLAAGAAWLVGKIALGLRSDYLAIATLGIAEIVVAVLKNEQWLDRGVLNVNGIPRPWPVPYEITLQNSPAFVSKMQAWGIDPTQGSTLTVKLAFLLLFVVVIGVLLWFSEMARRSPWGRMMRAIRDNEVSAAAMGKNVTRRHLQIFVLGSAVIGLAGAMMISLDGQMTPSSYNPLRYTFLVLVMVIVGGSGSNWGSILGGLLIWYVWVKAGDWGPNIMALLASPVPDGAFKQHMIDSAAHMRMLVMGGILLIVLRFSPRGLLPEK</sequence>
<feature type="transmembrane region" description="Helical" evidence="6">
    <location>
        <begin position="97"/>
        <end position="119"/>
    </location>
</feature>
<evidence type="ECO:0000256" key="2">
    <source>
        <dbReference type="ARBA" id="ARBA00022475"/>
    </source>
</evidence>
<evidence type="ECO:0000256" key="4">
    <source>
        <dbReference type="ARBA" id="ARBA00022989"/>
    </source>
</evidence>
<dbReference type="RefSeq" id="WP_368393043.1">
    <property type="nucleotide sequence ID" value="NZ_JBFRYC010000017.1"/>
</dbReference>
<gene>
    <name evidence="7" type="ORF">AB4874_18160</name>
</gene>
<evidence type="ECO:0000256" key="1">
    <source>
        <dbReference type="ARBA" id="ARBA00004651"/>
    </source>
</evidence>
<protein>
    <submittedName>
        <fullName evidence="7">Branched-chain amino acid ABC transporter permease</fullName>
    </submittedName>
</protein>
<comment type="caution">
    <text evidence="7">The sequence shown here is derived from an EMBL/GenBank/DDBJ whole genome shotgun (WGS) entry which is preliminary data.</text>
</comment>
<feature type="transmembrane region" description="Helical" evidence="6">
    <location>
        <begin position="126"/>
        <end position="146"/>
    </location>
</feature>
<feature type="transmembrane region" description="Helical" evidence="6">
    <location>
        <begin position="418"/>
        <end position="436"/>
    </location>
</feature>
<feature type="transmembrane region" description="Helical" evidence="6">
    <location>
        <begin position="39"/>
        <end position="57"/>
    </location>
</feature>
<organism evidence="7 8">
    <name type="scientific">Thioclava arctica</name>
    <dbReference type="NCBI Taxonomy" id="3238301"/>
    <lineage>
        <taxon>Bacteria</taxon>
        <taxon>Pseudomonadati</taxon>
        <taxon>Pseudomonadota</taxon>
        <taxon>Alphaproteobacteria</taxon>
        <taxon>Rhodobacterales</taxon>
        <taxon>Paracoccaceae</taxon>
        <taxon>Thioclava</taxon>
    </lineage>
</organism>
<name>A0ABV3TRX0_9RHOB</name>
<dbReference type="PANTHER" id="PTHR30482">
    <property type="entry name" value="HIGH-AFFINITY BRANCHED-CHAIN AMINO ACID TRANSPORT SYSTEM PERMEASE"/>
    <property type="match status" value="1"/>
</dbReference>
<reference evidence="7 8" key="1">
    <citation type="journal article" date="2011" name="Int. J. Syst. Evol. Microbiol.">
        <title>Zhongshania antarctica gen. nov., sp. nov. and Zhongshania guokunii sp. nov., gammaproteobacteria respectively isolated from coastal attached (fast) ice and surface seawater of the Antarctic.</title>
        <authorList>
            <person name="Li H.J."/>
            <person name="Zhang X.Y."/>
            <person name="Chen C.X."/>
            <person name="Zhang Y.J."/>
            <person name="Gao Z.M."/>
            <person name="Yu Y."/>
            <person name="Chen X.L."/>
            <person name="Chen B."/>
            <person name="Zhang Y.Z."/>
        </authorList>
    </citation>
    <scope>NUCLEOTIDE SEQUENCE [LARGE SCALE GENOMIC DNA]</scope>
    <source>
        <strain evidence="7 8">15-R06ZXC-3</strain>
    </source>
</reference>
<keyword evidence="8" id="KW-1185">Reference proteome</keyword>
<dbReference type="Pfam" id="PF02653">
    <property type="entry name" value="BPD_transp_2"/>
    <property type="match status" value="1"/>
</dbReference>
<evidence type="ECO:0000256" key="5">
    <source>
        <dbReference type="ARBA" id="ARBA00023136"/>
    </source>
</evidence>
<feature type="transmembrane region" description="Helical" evidence="6">
    <location>
        <begin position="354"/>
        <end position="387"/>
    </location>
</feature>
<keyword evidence="5 6" id="KW-0472">Membrane</keyword>
<dbReference type="PANTHER" id="PTHR30482:SF10">
    <property type="entry name" value="HIGH-AFFINITY BRANCHED-CHAIN AMINO ACID TRANSPORT PROTEIN BRAE"/>
    <property type="match status" value="1"/>
</dbReference>